<accession>L8WPP4</accession>
<organism evidence="2 3">
    <name type="scientific">Thanatephorus cucumeris (strain AG1-IA)</name>
    <name type="common">Rice sheath blight fungus</name>
    <name type="synonym">Rhizoctonia solani</name>
    <dbReference type="NCBI Taxonomy" id="983506"/>
    <lineage>
        <taxon>Eukaryota</taxon>
        <taxon>Fungi</taxon>
        <taxon>Dikarya</taxon>
        <taxon>Basidiomycota</taxon>
        <taxon>Agaricomycotina</taxon>
        <taxon>Agaricomycetes</taxon>
        <taxon>Cantharellales</taxon>
        <taxon>Ceratobasidiaceae</taxon>
        <taxon>Rhizoctonia</taxon>
        <taxon>Rhizoctonia solani AG-1</taxon>
    </lineage>
</organism>
<evidence type="ECO:0000256" key="1">
    <source>
        <dbReference type="SAM" id="MobiDB-lite"/>
    </source>
</evidence>
<comment type="caution">
    <text evidence="2">The sequence shown here is derived from an EMBL/GenBank/DDBJ whole genome shotgun (WGS) entry which is preliminary data.</text>
</comment>
<evidence type="ECO:0000313" key="3">
    <source>
        <dbReference type="Proteomes" id="UP000011668"/>
    </source>
</evidence>
<dbReference type="HOGENOM" id="CLU_2575491_0_0_1"/>
<feature type="compositionally biased region" description="Basic residues" evidence="1">
    <location>
        <begin position="41"/>
        <end position="55"/>
    </location>
</feature>
<evidence type="ECO:0000313" key="2">
    <source>
        <dbReference type="EMBL" id="ELU38742.1"/>
    </source>
</evidence>
<dbReference type="EMBL" id="AFRT01002063">
    <property type="protein sequence ID" value="ELU38742.1"/>
    <property type="molecule type" value="Genomic_DNA"/>
</dbReference>
<sequence length="81" mass="9102">MSNLCTFHDLPGTSHCLTYASVAVGDVWVLYAVQEGKPVTARRRPRGRWPGHPRLRPSGSKAWGGREPHMDEYVTNRCVII</sequence>
<dbReference type="Proteomes" id="UP000011668">
    <property type="component" value="Unassembled WGS sequence"/>
</dbReference>
<name>L8WPP4_THACA</name>
<feature type="region of interest" description="Disordered" evidence="1">
    <location>
        <begin position="41"/>
        <end position="66"/>
    </location>
</feature>
<gene>
    <name evidence="2" type="ORF">AG1IA_07229</name>
</gene>
<proteinExistence type="predicted"/>
<keyword evidence="3" id="KW-1185">Reference proteome</keyword>
<reference evidence="2 3" key="1">
    <citation type="journal article" date="2013" name="Nat. Commun.">
        <title>The evolution and pathogenic mechanisms of the rice sheath blight pathogen.</title>
        <authorList>
            <person name="Zheng A."/>
            <person name="Lin R."/>
            <person name="Xu L."/>
            <person name="Qin P."/>
            <person name="Tang C."/>
            <person name="Ai P."/>
            <person name="Zhang D."/>
            <person name="Liu Y."/>
            <person name="Sun Z."/>
            <person name="Feng H."/>
            <person name="Wang Y."/>
            <person name="Chen Y."/>
            <person name="Liang X."/>
            <person name="Fu R."/>
            <person name="Li Q."/>
            <person name="Zhang J."/>
            <person name="Yu X."/>
            <person name="Xie Z."/>
            <person name="Ding L."/>
            <person name="Guan P."/>
            <person name="Tang J."/>
            <person name="Liang Y."/>
            <person name="Wang S."/>
            <person name="Deng Q."/>
            <person name="Li S."/>
            <person name="Zhu J."/>
            <person name="Wang L."/>
            <person name="Liu H."/>
            <person name="Li P."/>
        </authorList>
    </citation>
    <scope>NUCLEOTIDE SEQUENCE [LARGE SCALE GENOMIC DNA]</scope>
    <source>
        <strain evidence="3">AG-1 IA</strain>
    </source>
</reference>
<protein>
    <submittedName>
        <fullName evidence="2">Uncharacterized protein</fullName>
    </submittedName>
</protein>
<dbReference type="AlphaFoldDB" id="L8WPP4"/>